<dbReference type="GO" id="GO:0000175">
    <property type="term" value="F:3'-5'-RNA exonuclease activity"/>
    <property type="evidence" value="ECO:0007669"/>
    <property type="project" value="UniProtKB-UniRule"/>
</dbReference>
<dbReference type="PANTHER" id="PTHR11953:SF0">
    <property type="entry name" value="EXOSOME COMPLEX COMPONENT RRP41"/>
    <property type="match status" value="1"/>
</dbReference>
<dbReference type="Gene3D" id="3.30.230.70">
    <property type="entry name" value="GHMP Kinase, N-terminal domain"/>
    <property type="match status" value="1"/>
</dbReference>
<reference evidence="9 10" key="1">
    <citation type="submission" date="2015-07" db="EMBL/GenBank/DDBJ databases">
        <authorList>
            <consortium name="Consortium for Microbial Forensics and Genomics (microFORGE)"/>
            <person name="Knight B.M."/>
            <person name="Roberts D.P."/>
            <person name="Lin D."/>
            <person name="Hari K."/>
            <person name="Fletcher J."/>
            <person name="Melcher U."/>
            <person name="Blagden T."/>
            <person name="Winegar R.A."/>
        </authorList>
    </citation>
    <scope>NUCLEOTIDE SEQUENCE [LARGE SCALE GENOMIC DNA]</scope>
    <source>
        <strain evidence="9 10">X11-5A</strain>
    </source>
</reference>
<dbReference type="InterPro" id="IPR027408">
    <property type="entry name" value="PNPase/RNase_PH_dom_sf"/>
</dbReference>
<name>A0AAP0ZK65_9XANT</name>
<evidence type="ECO:0000256" key="1">
    <source>
        <dbReference type="ARBA" id="ARBA00006678"/>
    </source>
</evidence>
<dbReference type="SUPFAM" id="SSF54211">
    <property type="entry name" value="Ribosomal protein S5 domain 2-like"/>
    <property type="match status" value="1"/>
</dbReference>
<dbReference type="InterPro" id="IPR018336">
    <property type="entry name" value="RNase_PH_CS"/>
</dbReference>
<evidence type="ECO:0000313" key="9">
    <source>
        <dbReference type="EMBL" id="KOR41977.1"/>
    </source>
</evidence>
<feature type="binding site" evidence="6">
    <location>
        <position position="89"/>
    </location>
    <ligand>
        <name>phosphate</name>
        <dbReference type="ChEBI" id="CHEBI:43474"/>
        <note>substrate</note>
    </ligand>
</feature>
<dbReference type="GO" id="GO:0009022">
    <property type="term" value="F:tRNA nucleotidyltransferase activity"/>
    <property type="evidence" value="ECO:0007669"/>
    <property type="project" value="UniProtKB-UniRule"/>
</dbReference>
<dbReference type="GO" id="GO:0031125">
    <property type="term" value="P:rRNA 3'-end processing"/>
    <property type="evidence" value="ECO:0007669"/>
    <property type="project" value="UniProtKB-ARBA"/>
</dbReference>
<dbReference type="InterPro" id="IPR015847">
    <property type="entry name" value="ExoRNase_PH_dom2"/>
</dbReference>
<keyword evidence="4 6" id="KW-0819">tRNA processing</keyword>
<dbReference type="EMBL" id="LHUJ01000273">
    <property type="protein sequence ID" value="KOR41977.1"/>
    <property type="molecule type" value="Genomic_DNA"/>
</dbReference>
<dbReference type="GO" id="GO:0008033">
    <property type="term" value="P:tRNA processing"/>
    <property type="evidence" value="ECO:0007669"/>
    <property type="project" value="UniProtKB-UniRule"/>
</dbReference>
<feature type="domain" description="Exoribonuclease phosphorolytic" evidence="7">
    <location>
        <begin position="13"/>
        <end position="143"/>
    </location>
</feature>
<keyword evidence="2 6" id="KW-0698">rRNA processing</keyword>
<evidence type="ECO:0000256" key="5">
    <source>
        <dbReference type="ARBA" id="ARBA00022884"/>
    </source>
</evidence>
<dbReference type="InterPro" id="IPR001247">
    <property type="entry name" value="ExoRNase_PH_dom1"/>
</dbReference>
<comment type="function">
    <text evidence="6">Phosphorolytic 3'-5' exoribonuclease that plays an important role in tRNA 3'-end maturation. Removes nucleotide residues following the 3'-CCA terminus of tRNAs; can also add nucleotides to the ends of RNA molecules by using nucleoside diphosphates as substrates, but this may not be physiologically important. Probably plays a role in initiation of 16S rRNA degradation (leading to ribosome degradation) during starvation.</text>
</comment>
<dbReference type="InterPro" id="IPR002381">
    <property type="entry name" value="RNase_PH_bac-type"/>
</dbReference>
<comment type="catalytic activity">
    <reaction evidence="6">
        <text>tRNA(n+1) + phosphate = tRNA(n) + a ribonucleoside 5'-diphosphate</text>
        <dbReference type="Rhea" id="RHEA:10628"/>
        <dbReference type="Rhea" id="RHEA-COMP:17343"/>
        <dbReference type="Rhea" id="RHEA-COMP:17344"/>
        <dbReference type="ChEBI" id="CHEBI:43474"/>
        <dbReference type="ChEBI" id="CHEBI:57930"/>
        <dbReference type="ChEBI" id="CHEBI:173114"/>
        <dbReference type="EC" id="2.7.7.56"/>
    </reaction>
</comment>
<evidence type="ECO:0000256" key="4">
    <source>
        <dbReference type="ARBA" id="ARBA00022694"/>
    </source>
</evidence>
<feature type="domain" description="Exoribonuclease phosphorolytic" evidence="8">
    <location>
        <begin position="161"/>
        <end position="227"/>
    </location>
</feature>
<dbReference type="InterPro" id="IPR050080">
    <property type="entry name" value="RNase_PH"/>
</dbReference>
<protein>
    <recommendedName>
        <fullName evidence="6">Ribonuclease PH</fullName>
        <shortName evidence="6">RNase PH</shortName>
        <ecNumber evidence="6">2.7.7.56</ecNumber>
    </recommendedName>
    <alternativeName>
        <fullName evidence="6">tRNA nucleotidyltransferase</fullName>
    </alternativeName>
</protein>
<dbReference type="PANTHER" id="PTHR11953">
    <property type="entry name" value="EXOSOME COMPLEX COMPONENT"/>
    <property type="match status" value="1"/>
</dbReference>
<dbReference type="AlphaFoldDB" id="A0AAP0ZK65"/>
<keyword evidence="3 6" id="KW-0820">tRNA-binding</keyword>
<dbReference type="RefSeq" id="WP_019300819.1">
    <property type="nucleotide sequence ID" value="NZ_CP036251.1"/>
</dbReference>
<evidence type="ECO:0000313" key="10">
    <source>
        <dbReference type="Proteomes" id="UP000036790"/>
    </source>
</evidence>
<proteinExistence type="inferred from homology"/>
<dbReference type="InterPro" id="IPR036345">
    <property type="entry name" value="ExoRNase_PH_dom2_sf"/>
</dbReference>
<organism evidence="9 10">
    <name type="scientific">Xanthomonas oryzae</name>
    <dbReference type="NCBI Taxonomy" id="347"/>
    <lineage>
        <taxon>Bacteria</taxon>
        <taxon>Pseudomonadati</taxon>
        <taxon>Pseudomonadota</taxon>
        <taxon>Gammaproteobacteria</taxon>
        <taxon>Lysobacterales</taxon>
        <taxon>Lysobacteraceae</taxon>
        <taxon>Xanthomonas</taxon>
    </lineage>
</organism>
<comment type="subunit">
    <text evidence="6">Homohexameric ring arranged as a trimer of dimers.</text>
</comment>
<dbReference type="CDD" id="cd11362">
    <property type="entry name" value="RNase_PH_bact"/>
    <property type="match status" value="1"/>
</dbReference>
<keyword evidence="6 9" id="KW-0808">Transferase</keyword>
<dbReference type="Pfam" id="PF01138">
    <property type="entry name" value="RNase_PH"/>
    <property type="match status" value="1"/>
</dbReference>
<comment type="similarity">
    <text evidence="1 6">Belongs to the RNase PH family.</text>
</comment>
<evidence type="ECO:0000259" key="8">
    <source>
        <dbReference type="Pfam" id="PF03725"/>
    </source>
</evidence>
<gene>
    <name evidence="6 9" type="primary">rph</name>
    <name evidence="9" type="ORF">ADT25_15790</name>
</gene>
<reference evidence="9 10" key="2">
    <citation type="submission" date="2015-09" db="EMBL/GenBank/DDBJ databases">
        <title>Draft genome sequence of Xanthomonas oryzae pv. USA str. X11-5A.</title>
        <authorList>
            <person name="Knight B.M."/>
            <person name="Roberts D.P."/>
            <person name="Lin D."/>
            <person name="Hari K."/>
            <person name="Fletcher J."/>
            <person name="Melcher U."/>
            <person name="Blagden T."/>
            <person name="Winegar R.A."/>
        </authorList>
    </citation>
    <scope>NUCLEOTIDE SEQUENCE [LARGE SCALE GENOMIC DNA]</scope>
    <source>
        <strain evidence="9 10">X11-5A</strain>
    </source>
</reference>
<dbReference type="SUPFAM" id="SSF55666">
    <property type="entry name" value="Ribonuclease PH domain 2-like"/>
    <property type="match status" value="1"/>
</dbReference>
<dbReference type="EC" id="2.7.7.56" evidence="6"/>
<dbReference type="Proteomes" id="UP000036790">
    <property type="component" value="Unassembled WGS sequence"/>
</dbReference>
<evidence type="ECO:0000256" key="3">
    <source>
        <dbReference type="ARBA" id="ARBA00022555"/>
    </source>
</evidence>
<keyword evidence="6 9" id="KW-0548">Nucleotidyltransferase</keyword>
<dbReference type="HAMAP" id="MF_00564">
    <property type="entry name" value="RNase_PH"/>
    <property type="match status" value="1"/>
</dbReference>
<feature type="binding site" evidence="6">
    <location>
        <begin position="127"/>
        <end position="129"/>
    </location>
    <ligand>
        <name>phosphate</name>
        <dbReference type="ChEBI" id="CHEBI:43474"/>
        <note>substrate</note>
    </ligand>
</feature>
<dbReference type="GO" id="GO:0000049">
    <property type="term" value="F:tRNA binding"/>
    <property type="evidence" value="ECO:0007669"/>
    <property type="project" value="UniProtKB-UniRule"/>
</dbReference>
<dbReference type="GO" id="GO:0016075">
    <property type="term" value="P:rRNA catabolic process"/>
    <property type="evidence" value="ECO:0007669"/>
    <property type="project" value="UniProtKB-UniRule"/>
</dbReference>
<dbReference type="Pfam" id="PF03725">
    <property type="entry name" value="RNase_PH_C"/>
    <property type="match status" value="1"/>
</dbReference>
<sequence length="241" mass="26010">MTFSRPSGRTADQLRPVRIERAFTRHAEGSVLVSFGDTRVLCTASVENRVPNFLRGKGEGWVTAEYGMLPRSTHTRSDREAARGKQGGRTLEIQRLIGRALRACVDRNALGERTITLDCDVLQADGGTRTAAITGAYVALADAVNLLLKRGEIKKHPLIGAVAAVSVGIYRGEPVLDLDYPEDSDCDTDMNVVMNDGGGFIELQGTAEGHAFRRDELNVLLALAEKGMGELFALQRAALAG</sequence>
<evidence type="ECO:0000259" key="7">
    <source>
        <dbReference type="Pfam" id="PF01138"/>
    </source>
</evidence>
<evidence type="ECO:0000256" key="6">
    <source>
        <dbReference type="HAMAP-Rule" id="MF_00564"/>
    </source>
</evidence>
<keyword evidence="5" id="KW-0694">RNA-binding</keyword>
<evidence type="ECO:0000256" key="2">
    <source>
        <dbReference type="ARBA" id="ARBA00022552"/>
    </source>
</evidence>
<dbReference type="NCBIfam" id="TIGR01966">
    <property type="entry name" value="RNasePH"/>
    <property type="match status" value="1"/>
</dbReference>
<accession>A0AAP0ZK65</accession>
<comment type="caution">
    <text evidence="9">The sequence shown here is derived from an EMBL/GenBank/DDBJ whole genome shotgun (WGS) entry which is preliminary data.</text>
</comment>
<dbReference type="InterPro" id="IPR020568">
    <property type="entry name" value="Ribosomal_Su5_D2-typ_SF"/>
</dbReference>
<dbReference type="PROSITE" id="PS01277">
    <property type="entry name" value="RIBONUCLEASE_PH"/>
    <property type="match status" value="1"/>
</dbReference>
<dbReference type="FunFam" id="3.30.230.70:FF:000003">
    <property type="entry name" value="Ribonuclease PH"/>
    <property type="match status" value="1"/>
</dbReference>